<organism evidence="1 2">
    <name type="scientific">Irpex rosettiformis</name>
    <dbReference type="NCBI Taxonomy" id="378272"/>
    <lineage>
        <taxon>Eukaryota</taxon>
        <taxon>Fungi</taxon>
        <taxon>Dikarya</taxon>
        <taxon>Basidiomycota</taxon>
        <taxon>Agaricomycotina</taxon>
        <taxon>Agaricomycetes</taxon>
        <taxon>Polyporales</taxon>
        <taxon>Irpicaceae</taxon>
        <taxon>Irpex</taxon>
    </lineage>
</organism>
<feature type="non-terminal residue" evidence="1">
    <location>
        <position position="1"/>
    </location>
</feature>
<gene>
    <name evidence="1" type="ORF">BDY19DRAFT_857522</name>
</gene>
<protein>
    <submittedName>
        <fullName evidence="1">Uncharacterized protein</fullName>
    </submittedName>
</protein>
<comment type="caution">
    <text evidence="1">The sequence shown here is derived from an EMBL/GenBank/DDBJ whole genome shotgun (WGS) entry which is preliminary data.</text>
</comment>
<name>A0ACB8TTE4_9APHY</name>
<feature type="non-terminal residue" evidence="1">
    <location>
        <position position="120"/>
    </location>
</feature>
<evidence type="ECO:0000313" key="2">
    <source>
        <dbReference type="Proteomes" id="UP001055072"/>
    </source>
</evidence>
<accession>A0ACB8TTE4</accession>
<sequence length="120" mass="13561">IQRPLKHAIRKAAHKHVVDETLAKLDEGQEASEIRLDKTIGTMRDRSVEWMIKGYEAINDPEFVRKAWEKCAAGEYNLSRESLTSPGMRSELNKLAQTDATFFAEITSGRSQNAPTDLED</sequence>
<evidence type="ECO:0000313" key="1">
    <source>
        <dbReference type="EMBL" id="KAI0085211.1"/>
    </source>
</evidence>
<dbReference type="Proteomes" id="UP001055072">
    <property type="component" value="Unassembled WGS sequence"/>
</dbReference>
<dbReference type="EMBL" id="MU274933">
    <property type="protein sequence ID" value="KAI0085211.1"/>
    <property type="molecule type" value="Genomic_DNA"/>
</dbReference>
<reference evidence="1" key="1">
    <citation type="journal article" date="2021" name="Environ. Microbiol.">
        <title>Gene family expansions and transcriptome signatures uncover fungal adaptations to wood decay.</title>
        <authorList>
            <person name="Hage H."/>
            <person name="Miyauchi S."/>
            <person name="Viragh M."/>
            <person name="Drula E."/>
            <person name="Min B."/>
            <person name="Chaduli D."/>
            <person name="Navarro D."/>
            <person name="Favel A."/>
            <person name="Norest M."/>
            <person name="Lesage-Meessen L."/>
            <person name="Balint B."/>
            <person name="Merenyi Z."/>
            <person name="de Eugenio L."/>
            <person name="Morin E."/>
            <person name="Martinez A.T."/>
            <person name="Baldrian P."/>
            <person name="Stursova M."/>
            <person name="Martinez M.J."/>
            <person name="Novotny C."/>
            <person name="Magnuson J.K."/>
            <person name="Spatafora J.W."/>
            <person name="Maurice S."/>
            <person name="Pangilinan J."/>
            <person name="Andreopoulos W."/>
            <person name="LaButti K."/>
            <person name="Hundley H."/>
            <person name="Na H."/>
            <person name="Kuo A."/>
            <person name="Barry K."/>
            <person name="Lipzen A."/>
            <person name="Henrissat B."/>
            <person name="Riley R."/>
            <person name="Ahrendt S."/>
            <person name="Nagy L.G."/>
            <person name="Grigoriev I.V."/>
            <person name="Martin F."/>
            <person name="Rosso M.N."/>
        </authorList>
    </citation>
    <scope>NUCLEOTIDE SEQUENCE</scope>
    <source>
        <strain evidence="1">CBS 384.51</strain>
    </source>
</reference>
<proteinExistence type="predicted"/>
<keyword evidence="2" id="KW-1185">Reference proteome</keyword>